<evidence type="ECO:0000256" key="1">
    <source>
        <dbReference type="SAM" id="MobiDB-lite"/>
    </source>
</evidence>
<name>E1ZSW0_CHLVA</name>
<feature type="compositionally biased region" description="Low complexity" evidence="1">
    <location>
        <begin position="592"/>
        <end position="604"/>
    </location>
</feature>
<protein>
    <submittedName>
        <fullName evidence="2">Uncharacterized protein</fullName>
    </submittedName>
</protein>
<dbReference type="STRING" id="554065.E1ZSW0"/>
<dbReference type="eggNOG" id="ENOG502SZX4">
    <property type="taxonomic scope" value="Eukaryota"/>
</dbReference>
<dbReference type="EMBL" id="GL433868">
    <property type="protein sequence ID" value="EFN51105.1"/>
    <property type="molecule type" value="Genomic_DNA"/>
</dbReference>
<dbReference type="SUPFAM" id="SSF50978">
    <property type="entry name" value="WD40 repeat-like"/>
    <property type="match status" value="1"/>
</dbReference>
<dbReference type="RefSeq" id="XP_005843207.1">
    <property type="nucleotide sequence ID" value="XM_005843145.1"/>
</dbReference>
<evidence type="ECO:0000313" key="2">
    <source>
        <dbReference type="EMBL" id="EFN51105.1"/>
    </source>
</evidence>
<dbReference type="InterPro" id="IPR015943">
    <property type="entry name" value="WD40/YVTN_repeat-like_dom_sf"/>
</dbReference>
<dbReference type="AlphaFoldDB" id="E1ZSW0"/>
<accession>E1ZSW0</accession>
<dbReference type="KEGG" id="cvr:CHLNCDRAFT_59336"/>
<dbReference type="PANTHER" id="PTHR19879">
    <property type="entry name" value="TRANSCRIPTION INITIATION FACTOR TFIID"/>
    <property type="match status" value="1"/>
</dbReference>
<dbReference type="Pfam" id="PF00400">
    <property type="entry name" value="WD40"/>
    <property type="match status" value="2"/>
</dbReference>
<feature type="region of interest" description="Disordered" evidence="1">
    <location>
        <begin position="568"/>
        <end position="634"/>
    </location>
</feature>
<keyword evidence="3" id="KW-1185">Reference proteome</keyword>
<feature type="compositionally biased region" description="Low complexity" evidence="1">
    <location>
        <begin position="568"/>
        <end position="579"/>
    </location>
</feature>
<dbReference type="Gene3D" id="2.130.10.10">
    <property type="entry name" value="YVTN repeat-like/Quinoprotein amine dehydrogenase"/>
    <property type="match status" value="2"/>
</dbReference>
<dbReference type="PANTHER" id="PTHR19879:SF9">
    <property type="entry name" value="TRANSCRIPTION INITIATION FACTOR TFIID SUBUNIT 5"/>
    <property type="match status" value="1"/>
</dbReference>
<reference evidence="2 3" key="1">
    <citation type="journal article" date="2010" name="Plant Cell">
        <title>The Chlorella variabilis NC64A genome reveals adaptation to photosymbiosis, coevolution with viruses, and cryptic sex.</title>
        <authorList>
            <person name="Blanc G."/>
            <person name="Duncan G."/>
            <person name="Agarkova I."/>
            <person name="Borodovsky M."/>
            <person name="Gurnon J."/>
            <person name="Kuo A."/>
            <person name="Lindquist E."/>
            <person name="Lucas S."/>
            <person name="Pangilinan J."/>
            <person name="Polle J."/>
            <person name="Salamov A."/>
            <person name="Terry A."/>
            <person name="Yamada T."/>
            <person name="Dunigan D.D."/>
            <person name="Grigoriev I.V."/>
            <person name="Claverie J.M."/>
            <person name="Van Etten J.L."/>
        </authorList>
    </citation>
    <scope>NUCLEOTIDE SEQUENCE [LARGE SCALE GENOMIC DNA]</scope>
    <source>
        <strain evidence="2 3">NC64A</strain>
    </source>
</reference>
<proteinExistence type="predicted"/>
<dbReference type="Proteomes" id="UP000008141">
    <property type="component" value="Unassembled WGS sequence"/>
</dbReference>
<dbReference type="GeneID" id="17350541"/>
<dbReference type="OrthoDB" id="521654at2759"/>
<evidence type="ECO:0000313" key="3">
    <source>
        <dbReference type="Proteomes" id="UP000008141"/>
    </source>
</evidence>
<gene>
    <name evidence="2" type="ORF">CHLNCDRAFT_59336</name>
</gene>
<dbReference type="InParanoid" id="E1ZSW0"/>
<sequence length="789" mass="82780">MCGPQAAMLLDADCRLSVHQTSSHPTPAAAAGAGAAMANFLGQPYMGPASVPHANPDFFKVYFAGAHLAVAMLTVNGRFLGTEVRPRKFNRDYILSCCDEAARRREALRGRTPRTWVKGRPLLTDHSWERMFNSHLHWKRWAQERMVVLGGLYHLNDDCATPGRLFLFPLFEQPLASEPFALEHLQRASSTPANFTPWAGMLCGPCLSPCSQHWRAGSGVSRILGAGERVAVGLEDGGTLLFSEHDLGAPLSELPAGAGRCSAAACTPDGGTLLLGVGAQLRAVALAGGPNPSPEPLDLGGEQPDAPVACIACQEHANVFAIARGSCVHVLDGTLQEQRRIGPLPAAVQQLAWAGDTLIAATPGALHTWTHSGALDGPTLPSPSPDARFLCVAASPQPALLAASCDEKEVRCWDLASLLSSRDGEPLRLREFDSPVTCMAWHPSGQYLATADGADCTVWDLADAAGAERACSIECCGHEPRTVITAMAFQPDGPLLATASGSGKVALFDCQQFRRGGVLAPAAFTRLDQAADAVTALHWLPCGRLVVGDAGGRLVCLQLMAAVPAEAAAAPQQQRAATAAPPPRPRPRRPRAAGLAALQASPPLSCTTSKQSERTRRRPAAAQTSSRSWRDGAWVRSPSGAHVPWMMVGAAGLGMAPGGGGTAAAGFAQYQAQPGMMQHMGMAVQPPAGIPAGYMAAPAGGPQGAPTGAYPPAMYAAAGGMAPQPLMAGQWMPYMQQMQQWAGTAPGYMMYQHPQYAGTAPVPGGGVERKRKGCACNFMPHGRYDPGPY</sequence>
<dbReference type="InterPro" id="IPR036322">
    <property type="entry name" value="WD40_repeat_dom_sf"/>
</dbReference>
<dbReference type="InterPro" id="IPR001680">
    <property type="entry name" value="WD40_rpt"/>
</dbReference>
<organism evidence="3">
    <name type="scientific">Chlorella variabilis</name>
    <name type="common">Green alga</name>
    <dbReference type="NCBI Taxonomy" id="554065"/>
    <lineage>
        <taxon>Eukaryota</taxon>
        <taxon>Viridiplantae</taxon>
        <taxon>Chlorophyta</taxon>
        <taxon>core chlorophytes</taxon>
        <taxon>Trebouxiophyceae</taxon>
        <taxon>Chlorellales</taxon>
        <taxon>Chlorellaceae</taxon>
        <taxon>Chlorella clade</taxon>
        <taxon>Chlorella</taxon>
    </lineage>
</organism>
<dbReference type="SMART" id="SM00320">
    <property type="entry name" value="WD40"/>
    <property type="match status" value="4"/>
</dbReference>